<feature type="transmembrane region" description="Helical" evidence="2">
    <location>
        <begin position="954"/>
        <end position="974"/>
    </location>
</feature>
<dbReference type="InterPro" id="IPR001036">
    <property type="entry name" value="Acrflvin-R"/>
</dbReference>
<evidence type="ECO:0000313" key="4">
    <source>
        <dbReference type="Proteomes" id="UP000628710"/>
    </source>
</evidence>
<dbReference type="Gene3D" id="3.30.2090.10">
    <property type="entry name" value="Multidrug efflux transporter AcrB TolC docking domain, DN and DC subdomains"/>
    <property type="match status" value="2"/>
</dbReference>
<feature type="transmembrane region" description="Helical" evidence="2">
    <location>
        <begin position="12"/>
        <end position="34"/>
    </location>
</feature>
<feature type="region of interest" description="Disordered" evidence="1">
    <location>
        <begin position="612"/>
        <end position="664"/>
    </location>
</feature>
<feature type="transmembrane region" description="Helical" evidence="2">
    <location>
        <begin position="1026"/>
        <end position="1051"/>
    </location>
</feature>
<feature type="transmembrane region" description="Helical" evidence="2">
    <location>
        <begin position="393"/>
        <end position="413"/>
    </location>
</feature>
<name>A0A934JN00_9GAMM</name>
<evidence type="ECO:0000313" key="3">
    <source>
        <dbReference type="EMBL" id="MBJ7537418.1"/>
    </source>
</evidence>
<dbReference type="Gene3D" id="3.30.70.1320">
    <property type="entry name" value="Multidrug efflux transporter AcrB pore domain like"/>
    <property type="match status" value="1"/>
</dbReference>
<evidence type="ECO:0000256" key="1">
    <source>
        <dbReference type="SAM" id="MobiDB-lite"/>
    </source>
</evidence>
<comment type="caution">
    <text evidence="3">The sequence shown here is derived from an EMBL/GenBank/DDBJ whole genome shotgun (WGS) entry which is preliminary data.</text>
</comment>
<protein>
    <submittedName>
        <fullName evidence="3">Efflux RND transporter permease subunit</fullName>
    </submittedName>
</protein>
<dbReference type="SUPFAM" id="SSF82693">
    <property type="entry name" value="Multidrug efflux transporter AcrB pore domain, PN1, PN2, PC1 and PC2 subdomains"/>
    <property type="match status" value="1"/>
</dbReference>
<dbReference type="Gene3D" id="3.30.70.1440">
    <property type="entry name" value="Multidrug efflux transporter AcrB pore domain"/>
    <property type="match status" value="1"/>
</dbReference>
<evidence type="ECO:0000256" key="2">
    <source>
        <dbReference type="SAM" id="Phobius"/>
    </source>
</evidence>
<dbReference type="Proteomes" id="UP000628710">
    <property type="component" value="Unassembled WGS sequence"/>
</dbReference>
<dbReference type="Gene3D" id="3.30.70.1430">
    <property type="entry name" value="Multidrug efflux transporter AcrB pore domain"/>
    <property type="match status" value="2"/>
</dbReference>
<organism evidence="3 4">
    <name type="scientific">Marinomonas transparens</name>
    <dbReference type="NCBI Taxonomy" id="2795388"/>
    <lineage>
        <taxon>Bacteria</taxon>
        <taxon>Pseudomonadati</taxon>
        <taxon>Pseudomonadota</taxon>
        <taxon>Gammaproteobacteria</taxon>
        <taxon>Oceanospirillales</taxon>
        <taxon>Oceanospirillaceae</taxon>
        <taxon>Marinomonas</taxon>
    </lineage>
</organism>
<dbReference type="PRINTS" id="PR00702">
    <property type="entry name" value="ACRIFLAVINRP"/>
</dbReference>
<gene>
    <name evidence="3" type="ORF">I8J31_06945</name>
</gene>
<dbReference type="Gene3D" id="1.20.1640.10">
    <property type="entry name" value="Multidrug efflux transporter AcrB transmembrane domain"/>
    <property type="match status" value="2"/>
</dbReference>
<dbReference type="GO" id="GO:0005886">
    <property type="term" value="C:plasma membrane"/>
    <property type="evidence" value="ECO:0007669"/>
    <property type="project" value="TreeGrafter"/>
</dbReference>
<proteinExistence type="predicted"/>
<feature type="transmembrane region" description="Helical" evidence="2">
    <location>
        <begin position="541"/>
        <end position="560"/>
    </location>
</feature>
<feature type="compositionally biased region" description="Polar residues" evidence="1">
    <location>
        <begin position="644"/>
        <end position="654"/>
    </location>
</feature>
<dbReference type="GO" id="GO:0042910">
    <property type="term" value="F:xenobiotic transmembrane transporter activity"/>
    <property type="evidence" value="ECO:0007669"/>
    <property type="project" value="TreeGrafter"/>
</dbReference>
<feature type="transmembrane region" description="Helical" evidence="2">
    <location>
        <begin position="434"/>
        <end position="454"/>
    </location>
</feature>
<dbReference type="RefSeq" id="WP_199467552.1">
    <property type="nucleotide sequence ID" value="NZ_JAEMNX010000005.1"/>
</dbReference>
<keyword evidence="2" id="KW-0812">Transmembrane</keyword>
<dbReference type="Pfam" id="PF00873">
    <property type="entry name" value="ACR_tran"/>
    <property type="match status" value="1"/>
</dbReference>
<dbReference type="PANTHER" id="PTHR32063:SF33">
    <property type="entry name" value="RND SUPERFAMILY EFFLUX PUMP PERMEASE COMPONENT"/>
    <property type="match status" value="1"/>
</dbReference>
<dbReference type="SUPFAM" id="SSF82866">
    <property type="entry name" value="Multidrug efflux transporter AcrB transmembrane domain"/>
    <property type="match status" value="2"/>
</dbReference>
<dbReference type="AlphaFoldDB" id="A0A934JN00"/>
<dbReference type="EMBL" id="JAEMNX010000005">
    <property type="protein sequence ID" value="MBJ7537418.1"/>
    <property type="molecule type" value="Genomic_DNA"/>
</dbReference>
<feature type="transmembrane region" description="Helical" evidence="2">
    <location>
        <begin position="995"/>
        <end position="1014"/>
    </location>
</feature>
<dbReference type="InterPro" id="IPR027463">
    <property type="entry name" value="AcrB_DN_DC_subdom"/>
</dbReference>
<reference evidence="3" key="1">
    <citation type="submission" date="2020-12" db="EMBL/GenBank/DDBJ databases">
        <title>Marinomonas arctica sp. nov., a psychrotolerant bacterium isolated from the Arctic.</title>
        <authorList>
            <person name="Zhang Y."/>
        </authorList>
    </citation>
    <scope>NUCLEOTIDE SEQUENCE</scope>
    <source>
        <strain evidence="3">C1424</strain>
    </source>
</reference>
<dbReference type="PANTHER" id="PTHR32063">
    <property type="match status" value="1"/>
</dbReference>
<feature type="transmembrane region" description="Helical" evidence="2">
    <location>
        <begin position="897"/>
        <end position="916"/>
    </location>
</feature>
<feature type="transmembrane region" description="Helical" evidence="2">
    <location>
        <begin position="923"/>
        <end position="942"/>
    </location>
</feature>
<sequence>MTPLDQPKGIIPWFAGNPVAANLLMLLVIALGVINMGSLNKKSFPTLPPNGIDINVSYDSGSAKESEEGIAIPIEQKLQGVEGIKSVMSSSSAGGAQVSIEVKDDYDLDKVFSDIKDKVGEINSFPSEADPAVITKDTRSELAIIIQLYGDADRRTLQKLADDLKTDLLADEEINSASISGMLDPTMLIDIDKNKLEAYGLTLSDISTAIKTESSSAQVATLSNKDVYLTISASEQAYFKQQFANIPVKQIATGGQVMLGEIANIRDTFDDTDFVLSRFNQKNSLAIRVNTTGNDDIITTVNATQKVVKTWQENGRLPNKVQLTTWNNRSESINQRLNLMIKNAMTGVFLVFVLLAIFLNITVAFWVAMGLPFIFFGTIFIMGTSSIGLTLNLITTFGFILALGIVVDDAVVVGESIYATRKRDGDTLGNTIKGTMQVAVPTLFGVFTTVAAFWALSNIDGRLGRIYSQFAVVVAICLVLSVVESKIILPAHLSHLNTHKAVPKNILSKFWAMIQQGADSGLQYFSDRLYRPAIDFALNQRYAMCILFITLFALVMSMPFTGDIRTSFFPRIPGDTVRATLVMQSDTSYGQTQRALLAIEQTAYQADLELRQKPSRKGQGQDQKPAEPLSNDKRPKQKPVTESGIKNIQTASSGDQGGSFRVELKSDGPYTARQFSSKWQQLTGLPEGVKSFRIRSGRDTVDALYVELTSSDSNALDGAIETLISKLNGLPAVTGIEKYDTPPEARLTLNLTEQGRLLGLDTTDLAGQVTQNFDGTVVQKYQRDNDEIEVRLGYPKDQQESPTAIMNTKVILDNGARIPLSSVASLTKTEVQTDIIRIDGKRSYYLSAEVDKDLMSSTEIVDYLKSAVMPNLQKQFASVHFDFSGEAEEQAETESSLAKMFMLALLIIYALLAIPLKSYSQPIIIMMAIPFGIIGALLGHWMNDLSLSIFSLNGILALSGVVVNDSLLLVSRFNDIRKDTVHVKHAIRLACQSRLRAVLLTSFTTFAGLMPILWETSRQAQALIPAAVSLGYGIMFATVITLVLIPVLLMIQEDIRKLIARISHKATKVLEPQDESI</sequence>
<feature type="transmembrane region" description="Helical" evidence="2">
    <location>
        <begin position="348"/>
        <end position="381"/>
    </location>
</feature>
<dbReference type="SUPFAM" id="SSF82714">
    <property type="entry name" value="Multidrug efflux transporter AcrB TolC docking domain, DN and DC subdomains"/>
    <property type="match status" value="2"/>
</dbReference>
<keyword evidence="2" id="KW-1133">Transmembrane helix</keyword>
<keyword evidence="2" id="KW-0472">Membrane</keyword>
<keyword evidence="4" id="KW-1185">Reference proteome</keyword>
<accession>A0A934JN00</accession>